<dbReference type="Proteomes" id="UP000245956">
    <property type="component" value="Unassembled WGS sequence"/>
</dbReference>
<organism evidence="2 3">
    <name type="scientific">Purpureocillium lilacinum</name>
    <name type="common">Paecilomyces lilacinus</name>
    <dbReference type="NCBI Taxonomy" id="33203"/>
    <lineage>
        <taxon>Eukaryota</taxon>
        <taxon>Fungi</taxon>
        <taxon>Dikarya</taxon>
        <taxon>Ascomycota</taxon>
        <taxon>Pezizomycotina</taxon>
        <taxon>Sordariomycetes</taxon>
        <taxon>Hypocreomycetidae</taxon>
        <taxon>Hypocreales</taxon>
        <taxon>Ophiocordycipitaceae</taxon>
        <taxon>Purpureocillium</taxon>
    </lineage>
</organism>
<dbReference type="AlphaFoldDB" id="A0A2U3EDV5"/>
<feature type="compositionally biased region" description="Basic and acidic residues" evidence="1">
    <location>
        <begin position="391"/>
        <end position="403"/>
    </location>
</feature>
<evidence type="ECO:0000313" key="3">
    <source>
        <dbReference type="Proteomes" id="UP000245956"/>
    </source>
</evidence>
<feature type="compositionally biased region" description="Low complexity" evidence="1">
    <location>
        <begin position="133"/>
        <end position="156"/>
    </location>
</feature>
<sequence length="480" mass="52084">MGKLPGDSDGDGGDAPVARKDRDPAEWSRRKEVRKACCSSAGDTRARRVARAWRGHGPERGDPARDCGVGVGPAATWANCAAHRAIPANKLGSWHEETHAPSLPEAQPGQRPEPAWRFDSERFSRDRSDTTTRRAAAPAPQLPASLASRQQRHQQQGGHGGTRACATTAGDGAARACRSDARREEGPAPQGGTLPGLMPQTIDKAGRRGRWEGPVVSRGKSSMALQVVEIDSTRGCANLGRVALGDGAGVKPAVAAVARLQVTRKGEAMVLAPCACLQTREGRSGLAGLWRRRLVVVHGRPSRNLEWQISRSNDAFRGGCREGHDDTAYFAHVQQRGCLAVPEIPTADAEEEEQRYRVTRQESPPFNSAAVAPLTWILRFVRVGSIVTTRLEHSPPGDADRPQGHHWGCRPTWRNPRSRRHRRRQRKRLTRPPPQDARVVGTLPLPVMAPFATSLGRLSIAHGCPCARDSTMARPPTDLA</sequence>
<protein>
    <submittedName>
        <fullName evidence="2">Uncharacterized protein</fullName>
    </submittedName>
</protein>
<feature type="region of interest" description="Disordered" evidence="1">
    <location>
        <begin position="98"/>
        <end position="200"/>
    </location>
</feature>
<proteinExistence type="predicted"/>
<feature type="region of interest" description="Disordered" evidence="1">
    <location>
        <begin position="391"/>
        <end position="441"/>
    </location>
</feature>
<dbReference type="EMBL" id="LCWV01000005">
    <property type="protein sequence ID" value="PWI72704.1"/>
    <property type="molecule type" value="Genomic_DNA"/>
</dbReference>
<feature type="compositionally biased region" description="Basic and acidic residues" evidence="1">
    <location>
        <begin position="177"/>
        <end position="186"/>
    </location>
</feature>
<evidence type="ECO:0000313" key="2">
    <source>
        <dbReference type="EMBL" id="PWI72704.1"/>
    </source>
</evidence>
<feature type="region of interest" description="Disordered" evidence="1">
    <location>
        <begin position="1"/>
        <end position="65"/>
    </location>
</feature>
<gene>
    <name evidence="2" type="ORF">PCL_09719</name>
</gene>
<feature type="compositionally biased region" description="Basic and acidic residues" evidence="1">
    <location>
        <begin position="17"/>
        <end position="30"/>
    </location>
</feature>
<reference evidence="2 3" key="1">
    <citation type="journal article" date="2016" name="Front. Microbiol.">
        <title>Genome and transcriptome sequences reveal the specific parasitism of the nematophagous Purpureocillium lilacinum 36-1.</title>
        <authorList>
            <person name="Xie J."/>
            <person name="Li S."/>
            <person name="Mo C."/>
            <person name="Xiao X."/>
            <person name="Peng D."/>
            <person name="Wang G."/>
            <person name="Xiao Y."/>
        </authorList>
    </citation>
    <scope>NUCLEOTIDE SEQUENCE [LARGE SCALE GENOMIC DNA]</scope>
    <source>
        <strain evidence="2 3">36-1</strain>
    </source>
</reference>
<comment type="caution">
    <text evidence="2">The sequence shown here is derived from an EMBL/GenBank/DDBJ whole genome shotgun (WGS) entry which is preliminary data.</text>
</comment>
<feature type="compositionally biased region" description="Basic and acidic residues" evidence="1">
    <location>
        <begin position="114"/>
        <end position="132"/>
    </location>
</feature>
<feature type="compositionally biased region" description="Basic residues" evidence="1">
    <location>
        <begin position="416"/>
        <end position="430"/>
    </location>
</feature>
<feature type="compositionally biased region" description="Basic and acidic residues" evidence="1">
    <location>
        <begin position="56"/>
        <end position="65"/>
    </location>
</feature>
<evidence type="ECO:0000256" key="1">
    <source>
        <dbReference type="SAM" id="MobiDB-lite"/>
    </source>
</evidence>
<name>A0A2U3EDV5_PURLI</name>
<accession>A0A2U3EDV5</accession>